<evidence type="ECO:0000313" key="9">
    <source>
        <dbReference type="EMBL" id="KAJ8413450.1"/>
    </source>
</evidence>
<dbReference type="AlphaFoldDB" id="A0AAD7T303"/>
<dbReference type="EMBL" id="JAINUG010000016">
    <property type="protein sequence ID" value="KAJ8413450.1"/>
    <property type="molecule type" value="Genomic_DNA"/>
</dbReference>
<dbReference type="InterPro" id="IPR017938">
    <property type="entry name" value="Riboflavin_synthase-like_b-brl"/>
</dbReference>
<comment type="caution">
    <text evidence="9">The sequence shown here is derived from an EMBL/GenBank/DDBJ whole genome shotgun (WGS) entry which is preliminary data.</text>
</comment>
<dbReference type="InterPro" id="IPR017927">
    <property type="entry name" value="FAD-bd_FR_type"/>
</dbReference>
<dbReference type="GO" id="GO:0030586">
    <property type="term" value="F:[methionine synthase] reductase (NADPH) activity"/>
    <property type="evidence" value="ECO:0007669"/>
    <property type="project" value="TreeGrafter"/>
</dbReference>
<comment type="cofactor">
    <cofactor evidence="1">
        <name>FMN</name>
        <dbReference type="ChEBI" id="CHEBI:58210"/>
    </cofactor>
</comment>
<keyword evidence="6" id="KW-0521">NADP</keyword>
<dbReference type="PRINTS" id="PR00371">
    <property type="entry name" value="FPNCR"/>
</dbReference>
<evidence type="ECO:0000256" key="6">
    <source>
        <dbReference type="ARBA" id="ARBA00022857"/>
    </source>
</evidence>
<keyword evidence="4" id="KW-0288">FMN</keyword>
<feature type="domain" description="FAD-binding FR-type" evidence="8">
    <location>
        <begin position="1"/>
        <end position="93"/>
    </location>
</feature>
<dbReference type="Gene3D" id="2.40.30.10">
    <property type="entry name" value="Translation factors"/>
    <property type="match status" value="1"/>
</dbReference>
<dbReference type="SUPFAM" id="SSF52343">
    <property type="entry name" value="Ferredoxin reductase-like, C-terminal NADP-linked domain"/>
    <property type="match status" value="1"/>
</dbReference>
<evidence type="ECO:0000313" key="10">
    <source>
        <dbReference type="Proteomes" id="UP001221898"/>
    </source>
</evidence>
<evidence type="ECO:0000256" key="1">
    <source>
        <dbReference type="ARBA" id="ARBA00001917"/>
    </source>
</evidence>
<dbReference type="InterPro" id="IPR001433">
    <property type="entry name" value="OxRdtase_FAD/NAD-bd"/>
</dbReference>
<dbReference type="InterPro" id="IPR003097">
    <property type="entry name" value="CysJ-like_FAD-binding"/>
</dbReference>
<dbReference type="GO" id="GO:0005829">
    <property type="term" value="C:cytosol"/>
    <property type="evidence" value="ECO:0007669"/>
    <property type="project" value="TreeGrafter"/>
</dbReference>
<sequence length="254" mass="28444">MLSLSEHLPKLQPRSYSAASSSLRHPGKMHLVFSVVEFPACPERPVRRRGVCTGWLSDLVSPLLRRPGAANGGAPVLPKVCVRPRPSVSFRLPSDPAVPLVMVGPGTGVAPFIGFLQHRAKQRQDTPDAIFGETWLFFGCRHKDREFLFREELESFVDEGTLTHLRVSFSRDETESGPKYVQHNLLLHAQDVARILLKQNGCLYVCGDAKNMAKDVNEALMEITAKELQLDKLGAMKTLASLREEKRYLQDIWS</sequence>
<comment type="cofactor">
    <cofactor evidence="2">
        <name>FAD</name>
        <dbReference type="ChEBI" id="CHEBI:57692"/>
    </cofactor>
</comment>
<dbReference type="InterPro" id="IPR001709">
    <property type="entry name" value="Flavoprot_Pyr_Nucl_cyt_Rdtase"/>
</dbReference>
<evidence type="ECO:0000259" key="8">
    <source>
        <dbReference type="PROSITE" id="PS51384"/>
    </source>
</evidence>
<evidence type="ECO:0000256" key="3">
    <source>
        <dbReference type="ARBA" id="ARBA00022630"/>
    </source>
</evidence>
<dbReference type="Pfam" id="PF00667">
    <property type="entry name" value="FAD_binding_1"/>
    <property type="match status" value="1"/>
</dbReference>
<gene>
    <name evidence="9" type="ORF">AAFF_G00094460</name>
</gene>
<reference evidence="9" key="1">
    <citation type="journal article" date="2023" name="Science">
        <title>Genome structures resolve the early diversification of teleost fishes.</title>
        <authorList>
            <person name="Parey E."/>
            <person name="Louis A."/>
            <person name="Montfort J."/>
            <person name="Bouchez O."/>
            <person name="Roques C."/>
            <person name="Iampietro C."/>
            <person name="Lluch J."/>
            <person name="Castinel A."/>
            <person name="Donnadieu C."/>
            <person name="Desvignes T."/>
            <person name="Floi Bucao C."/>
            <person name="Jouanno E."/>
            <person name="Wen M."/>
            <person name="Mejri S."/>
            <person name="Dirks R."/>
            <person name="Jansen H."/>
            <person name="Henkel C."/>
            <person name="Chen W.J."/>
            <person name="Zahm M."/>
            <person name="Cabau C."/>
            <person name="Klopp C."/>
            <person name="Thompson A.W."/>
            <person name="Robinson-Rechavi M."/>
            <person name="Braasch I."/>
            <person name="Lecointre G."/>
            <person name="Bobe J."/>
            <person name="Postlethwait J.H."/>
            <person name="Berthelot C."/>
            <person name="Roest Crollius H."/>
            <person name="Guiguen Y."/>
        </authorList>
    </citation>
    <scope>NUCLEOTIDE SEQUENCE</scope>
    <source>
        <strain evidence="9">NC1722</strain>
    </source>
</reference>
<organism evidence="9 10">
    <name type="scientific">Aldrovandia affinis</name>
    <dbReference type="NCBI Taxonomy" id="143900"/>
    <lineage>
        <taxon>Eukaryota</taxon>
        <taxon>Metazoa</taxon>
        <taxon>Chordata</taxon>
        <taxon>Craniata</taxon>
        <taxon>Vertebrata</taxon>
        <taxon>Euteleostomi</taxon>
        <taxon>Actinopterygii</taxon>
        <taxon>Neopterygii</taxon>
        <taxon>Teleostei</taxon>
        <taxon>Notacanthiformes</taxon>
        <taxon>Halosauridae</taxon>
        <taxon>Aldrovandia</taxon>
    </lineage>
</organism>
<dbReference type="GO" id="GO:0009086">
    <property type="term" value="P:methionine biosynthetic process"/>
    <property type="evidence" value="ECO:0007669"/>
    <property type="project" value="TreeGrafter"/>
</dbReference>
<dbReference type="GO" id="GO:0050667">
    <property type="term" value="P:homocysteine metabolic process"/>
    <property type="evidence" value="ECO:0007669"/>
    <property type="project" value="TreeGrafter"/>
</dbReference>
<accession>A0AAD7T303</accession>
<dbReference type="PANTHER" id="PTHR19384:SF84">
    <property type="entry name" value="METHIONINE SYNTHASE REDUCTASE"/>
    <property type="match status" value="1"/>
</dbReference>
<dbReference type="GO" id="GO:0050660">
    <property type="term" value="F:flavin adenine dinucleotide binding"/>
    <property type="evidence" value="ECO:0007669"/>
    <property type="project" value="TreeGrafter"/>
</dbReference>
<keyword evidence="3" id="KW-0285">Flavoprotein</keyword>
<dbReference type="SUPFAM" id="SSF63380">
    <property type="entry name" value="Riboflavin synthase domain-like"/>
    <property type="match status" value="1"/>
</dbReference>
<dbReference type="FunFam" id="3.40.50.80:FF:000018">
    <property type="entry name" value="NADPH--cytochrome P450 reductase"/>
    <property type="match status" value="1"/>
</dbReference>
<name>A0AAD7T303_9TELE</name>
<evidence type="ECO:0000256" key="5">
    <source>
        <dbReference type="ARBA" id="ARBA00022827"/>
    </source>
</evidence>
<dbReference type="InterPro" id="IPR039261">
    <property type="entry name" value="FNR_nucleotide-bd"/>
</dbReference>
<keyword evidence="10" id="KW-1185">Reference proteome</keyword>
<dbReference type="PROSITE" id="PS51384">
    <property type="entry name" value="FAD_FR"/>
    <property type="match status" value="1"/>
</dbReference>
<dbReference type="Pfam" id="PF00175">
    <property type="entry name" value="NAD_binding_1"/>
    <property type="match status" value="1"/>
</dbReference>
<keyword evidence="7" id="KW-0560">Oxidoreductase</keyword>
<evidence type="ECO:0000256" key="4">
    <source>
        <dbReference type="ARBA" id="ARBA00022643"/>
    </source>
</evidence>
<evidence type="ECO:0000256" key="7">
    <source>
        <dbReference type="ARBA" id="ARBA00023002"/>
    </source>
</evidence>
<dbReference type="PANTHER" id="PTHR19384">
    <property type="entry name" value="NITRIC OXIDE SYNTHASE-RELATED"/>
    <property type="match status" value="1"/>
</dbReference>
<evidence type="ECO:0000256" key="2">
    <source>
        <dbReference type="ARBA" id="ARBA00001974"/>
    </source>
</evidence>
<dbReference type="Gene3D" id="3.40.50.80">
    <property type="entry name" value="Nucleotide-binding domain of ferredoxin-NADP reductase (FNR) module"/>
    <property type="match status" value="1"/>
</dbReference>
<protein>
    <recommendedName>
        <fullName evidence="8">FAD-binding FR-type domain-containing protein</fullName>
    </recommendedName>
</protein>
<proteinExistence type="predicted"/>
<keyword evidence="5" id="KW-0274">FAD</keyword>
<dbReference type="GO" id="GO:0010181">
    <property type="term" value="F:FMN binding"/>
    <property type="evidence" value="ECO:0007669"/>
    <property type="project" value="TreeGrafter"/>
</dbReference>
<dbReference type="Proteomes" id="UP001221898">
    <property type="component" value="Unassembled WGS sequence"/>
</dbReference>